<gene>
    <name evidence="3" type="primary">gb03637</name>
    <name evidence="3" type="ORF">PR202_gb03637</name>
</gene>
<reference evidence="3" key="2">
    <citation type="submission" date="2021-12" db="EMBL/GenBank/DDBJ databases">
        <title>Resequencing data analysis of finger millet.</title>
        <authorList>
            <person name="Hatakeyama M."/>
            <person name="Aluri S."/>
            <person name="Balachadran M.T."/>
            <person name="Sivarajan S.R."/>
            <person name="Poveda L."/>
            <person name="Shimizu-Inatsugi R."/>
            <person name="Schlapbach R."/>
            <person name="Sreeman S.M."/>
            <person name="Shimizu K.K."/>
        </authorList>
    </citation>
    <scope>NUCLEOTIDE SEQUENCE</scope>
</reference>
<feature type="region of interest" description="Disordered" evidence="1">
    <location>
        <begin position="126"/>
        <end position="159"/>
    </location>
</feature>
<feature type="region of interest" description="Disordered" evidence="1">
    <location>
        <begin position="33"/>
        <end position="58"/>
    </location>
</feature>
<feature type="transmembrane region" description="Helical" evidence="2">
    <location>
        <begin position="6"/>
        <end position="27"/>
    </location>
</feature>
<keyword evidence="2" id="KW-1133">Transmembrane helix</keyword>
<evidence type="ECO:0000256" key="1">
    <source>
        <dbReference type="SAM" id="MobiDB-lite"/>
    </source>
</evidence>
<accession>A0AAV5E2D4</accession>
<organism evidence="3 4">
    <name type="scientific">Eleusine coracana subsp. coracana</name>
    <dbReference type="NCBI Taxonomy" id="191504"/>
    <lineage>
        <taxon>Eukaryota</taxon>
        <taxon>Viridiplantae</taxon>
        <taxon>Streptophyta</taxon>
        <taxon>Embryophyta</taxon>
        <taxon>Tracheophyta</taxon>
        <taxon>Spermatophyta</taxon>
        <taxon>Magnoliopsida</taxon>
        <taxon>Liliopsida</taxon>
        <taxon>Poales</taxon>
        <taxon>Poaceae</taxon>
        <taxon>PACMAD clade</taxon>
        <taxon>Chloridoideae</taxon>
        <taxon>Cynodonteae</taxon>
        <taxon>Eleusininae</taxon>
        <taxon>Eleusine</taxon>
    </lineage>
</organism>
<evidence type="ECO:0000313" key="3">
    <source>
        <dbReference type="EMBL" id="GJN16631.1"/>
    </source>
</evidence>
<keyword evidence="4" id="KW-1185">Reference proteome</keyword>
<keyword evidence="2" id="KW-0812">Transmembrane</keyword>
<reference evidence="3" key="1">
    <citation type="journal article" date="2018" name="DNA Res.">
        <title>Multiple hybrid de novo genome assembly of finger millet, an orphan allotetraploid crop.</title>
        <authorList>
            <person name="Hatakeyama M."/>
            <person name="Aluri S."/>
            <person name="Balachadran M.T."/>
            <person name="Sivarajan S.R."/>
            <person name="Patrignani A."/>
            <person name="Gruter S."/>
            <person name="Poveda L."/>
            <person name="Shimizu-Inatsugi R."/>
            <person name="Baeten J."/>
            <person name="Francoijs K.J."/>
            <person name="Nataraja K.N."/>
            <person name="Reddy Y.A.N."/>
            <person name="Phadnis S."/>
            <person name="Ravikumar R.L."/>
            <person name="Schlapbach R."/>
            <person name="Sreeman S.M."/>
            <person name="Shimizu K.K."/>
        </authorList>
    </citation>
    <scope>NUCLEOTIDE SEQUENCE</scope>
</reference>
<dbReference type="AlphaFoldDB" id="A0AAV5E2D4"/>
<proteinExistence type="predicted"/>
<sequence length="159" mass="17517">MRGVEVAEVVLLAVGLLLVAAILLQFFRRPPTTSNKQPSSSSDSNLPVSVPTSTTPPTTTKRRRLILLLFMLCSGRRRHHSRVEPASAANSAETMEAAVEVDDVAPWRERWFGAVSRALYTIDEEEECSISMDEEERPSDPETPFYTPPASPHRLAAAA</sequence>
<evidence type="ECO:0000256" key="2">
    <source>
        <dbReference type="SAM" id="Phobius"/>
    </source>
</evidence>
<comment type="caution">
    <text evidence="3">The sequence shown here is derived from an EMBL/GenBank/DDBJ whole genome shotgun (WGS) entry which is preliminary data.</text>
</comment>
<dbReference type="EMBL" id="BQKI01000073">
    <property type="protein sequence ID" value="GJN16631.1"/>
    <property type="molecule type" value="Genomic_DNA"/>
</dbReference>
<keyword evidence="2" id="KW-0472">Membrane</keyword>
<protein>
    <submittedName>
        <fullName evidence="3">Uncharacterized protein</fullName>
    </submittedName>
</protein>
<feature type="compositionally biased region" description="Acidic residues" evidence="1">
    <location>
        <begin position="126"/>
        <end position="137"/>
    </location>
</feature>
<dbReference type="Proteomes" id="UP001054889">
    <property type="component" value="Unassembled WGS sequence"/>
</dbReference>
<name>A0AAV5E2D4_ELECO</name>
<evidence type="ECO:0000313" key="4">
    <source>
        <dbReference type="Proteomes" id="UP001054889"/>
    </source>
</evidence>